<dbReference type="Proteomes" id="UP001275315">
    <property type="component" value="Unassembled WGS sequence"/>
</dbReference>
<dbReference type="InterPro" id="IPR051612">
    <property type="entry name" value="Teichoic_Acid_Biosynth"/>
</dbReference>
<evidence type="ECO:0000256" key="1">
    <source>
        <dbReference type="ARBA" id="ARBA00004202"/>
    </source>
</evidence>
<evidence type="ECO:0000256" key="2">
    <source>
        <dbReference type="ARBA" id="ARBA00010488"/>
    </source>
</evidence>
<dbReference type="PANTHER" id="PTHR37316">
    <property type="entry name" value="TEICHOIC ACID GLYCEROL-PHOSPHATE PRIMASE"/>
    <property type="match status" value="1"/>
</dbReference>
<sequence>MGKLKNVILNKLSKVKVKSIENIDDQIVINSRIPTLNKIVATYYIVLRNVESGRQIRLPIKDNKVVLSVEDLYLLKAKGAFNILLNFNLFGKTFYKRIKIQGDLQNFEMKNNDYTLRMYKTAKGNLNVEYQNQPLNYYLKDIKSIGKNIFVQGKVLLKTPIEISKIELVFSRRDNGSAVGYNLPIDKETDVQYSFESIIFLEKIINKFNNARWDISIQVRDKKGNKIFTDLLTVSDLFKIQNDADRYLFENRDKDDYLFVVYLTAGKNSLALWYTTKEQFSRTYRIAKGRKVYQDTIKDGQFNENMVFFESFLGNAYAGNPKYIYEFLLNHPKYKKFTYVWSCNSKQLATEIPGNPIIVQRESEEYFYYLAQSHYWVNNVLFPVHQKMDKTIYLQTWHGTPLKKLGFDITIDGPEVMGRENFYLESRNWDYLLSANKYSSDIFKRAFKYNKKMIEVGYPINDILYNDDKDELKDKFNIDKSKKIILYAPTWRDDEHSYVTANAFNLKIHLDDFYNKFKDEYVLLIKLHHLIASQLTIKEEYQNCIINMSNYSDIQELYCVSDILITDYSSVFFDYAHLKRPIIFFGYDYLKYESELRGFYLDIKKDLPGPLVTTHEELMDTIENVDGVSIKFQSKYNEFYKTYCDWGNGNSTEEVIAHVFNN</sequence>
<dbReference type="RefSeq" id="WP_320380153.1">
    <property type="nucleotide sequence ID" value="NZ_JAWDIQ010000002.1"/>
</dbReference>
<comment type="caution">
    <text evidence="7">The sequence shown here is derived from an EMBL/GenBank/DDBJ whole genome shotgun (WGS) entry which is preliminary data.</text>
</comment>
<keyword evidence="4" id="KW-0808">Transferase</keyword>
<evidence type="ECO:0000313" key="7">
    <source>
        <dbReference type="EMBL" id="MDY0409356.1"/>
    </source>
</evidence>
<dbReference type="PANTHER" id="PTHR37316:SF3">
    <property type="entry name" value="TEICHOIC ACID GLYCEROL-PHOSPHATE TRANSFERASE"/>
    <property type="match status" value="1"/>
</dbReference>
<gene>
    <name evidence="7" type="ORF">RWD45_13235</name>
</gene>
<dbReference type="InterPro" id="IPR043148">
    <property type="entry name" value="TagF_C"/>
</dbReference>
<dbReference type="InterPro" id="IPR007554">
    <property type="entry name" value="Glycerophosphate_synth"/>
</dbReference>
<dbReference type="Pfam" id="PF04464">
    <property type="entry name" value="Glyphos_transf"/>
    <property type="match status" value="1"/>
</dbReference>
<dbReference type="EMBL" id="JAWDIQ010000002">
    <property type="protein sequence ID" value="MDY0409356.1"/>
    <property type="molecule type" value="Genomic_DNA"/>
</dbReference>
<evidence type="ECO:0000256" key="3">
    <source>
        <dbReference type="ARBA" id="ARBA00022475"/>
    </source>
</evidence>
<keyword evidence="3" id="KW-1003">Cell membrane</keyword>
<organism evidence="7 8">
    <name type="scientific">Paracerasibacillus soli</name>
    <dbReference type="NCBI Taxonomy" id="480284"/>
    <lineage>
        <taxon>Bacteria</taxon>
        <taxon>Bacillati</taxon>
        <taxon>Bacillota</taxon>
        <taxon>Bacilli</taxon>
        <taxon>Bacillales</taxon>
        <taxon>Bacillaceae</taxon>
        <taxon>Paracerasibacillus</taxon>
    </lineage>
</organism>
<evidence type="ECO:0000313" key="8">
    <source>
        <dbReference type="Proteomes" id="UP001275315"/>
    </source>
</evidence>
<accession>A0ABU5CSK5</accession>
<evidence type="ECO:0000256" key="6">
    <source>
        <dbReference type="ARBA" id="ARBA00023136"/>
    </source>
</evidence>
<name>A0ABU5CSK5_9BACI</name>
<dbReference type="Gene3D" id="3.40.50.11820">
    <property type="match status" value="1"/>
</dbReference>
<comment type="subcellular location">
    <subcellularLocation>
        <location evidence="1">Cell membrane</location>
        <topology evidence="1">Peripheral membrane protein</topology>
    </subcellularLocation>
</comment>
<keyword evidence="5" id="KW-0777">Teichoic acid biosynthesis</keyword>
<protein>
    <submittedName>
        <fullName evidence="7">CDP-glycerol glycerophosphotransferase family protein</fullName>
    </submittedName>
</protein>
<dbReference type="Gene3D" id="3.40.50.12580">
    <property type="match status" value="1"/>
</dbReference>
<evidence type="ECO:0000256" key="4">
    <source>
        <dbReference type="ARBA" id="ARBA00022679"/>
    </source>
</evidence>
<proteinExistence type="inferred from homology"/>
<dbReference type="SUPFAM" id="SSF53756">
    <property type="entry name" value="UDP-Glycosyltransferase/glycogen phosphorylase"/>
    <property type="match status" value="1"/>
</dbReference>
<keyword evidence="6" id="KW-0472">Membrane</keyword>
<dbReference type="InterPro" id="IPR043149">
    <property type="entry name" value="TagF_N"/>
</dbReference>
<reference evidence="7 8" key="1">
    <citation type="submission" date="2023-10" db="EMBL/GenBank/DDBJ databases">
        <title>Virgibacillus soli CC-YMP-6 genome.</title>
        <authorList>
            <person name="Miliotis G."/>
            <person name="Sengupta P."/>
            <person name="Hameed A."/>
            <person name="Chuvochina M."/>
            <person name="Mcdonagh F."/>
            <person name="Simpson A.C."/>
            <person name="Singh N.K."/>
            <person name="Rekha P.D."/>
            <person name="Raman K."/>
            <person name="Hugenholtz P."/>
            <person name="Venkateswaran K."/>
        </authorList>
    </citation>
    <scope>NUCLEOTIDE SEQUENCE [LARGE SCALE GENOMIC DNA]</scope>
    <source>
        <strain evidence="7 8">CC-YMP-6</strain>
    </source>
</reference>
<comment type="similarity">
    <text evidence="2">Belongs to the CDP-glycerol glycerophosphotransferase family.</text>
</comment>
<keyword evidence="8" id="KW-1185">Reference proteome</keyword>
<evidence type="ECO:0000256" key="5">
    <source>
        <dbReference type="ARBA" id="ARBA00022944"/>
    </source>
</evidence>